<evidence type="ECO:0000256" key="1">
    <source>
        <dbReference type="SAM" id="Phobius"/>
    </source>
</evidence>
<dbReference type="KEGG" id="ppw:PputW619_3597"/>
<dbReference type="AlphaFoldDB" id="B1JC03"/>
<reference evidence="2" key="1">
    <citation type="submission" date="2008-02" db="EMBL/GenBank/DDBJ databases">
        <title>Complete sequence of Psuedomonas putida W619.</title>
        <authorList>
            <consortium name="US DOE Joint Genome Institute"/>
            <person name="Copeland A."/>
            <person name="Lucas S."/>
            <person name="Lapidus A."/>
            <person name="Barry K."/>
            <person name="Detter J.C."/>
            <person name="Glavina del Rio T."/>
            <person name="Dalin E."/>
            <person name="Tice H."/>
            <person name="Pitluck S."/>
            <person name="Chain P."/>
            <person name="Malfatti S."/>
            <person name="Shin M."/>
            <person name="Vergez L."/>
            <person name="Schmutz J."/>
            <person name="Larimer F."/>
            <person name="Land M."/>
            <person name="Hauser L."/>
            <person name="Kyrpides N."/>
            <person name="Kim E."/>
            <person name="Taghavi S."/>
            <person name="Vangronsveld D."/>
            <person name="van der Lelie D."/>
            <person name="Richardson P."/>
        </authorList>
    </citation>
    <scope>NUCLEOTIDE SEQUENCE</scope>
    <source>
        <strain evidence="2">W619</strain>
    </source>
</reference>
<keyword evidence="1" id="KW-1133">Transmembrane helix</keyword>
<evidence type="ECO:0000313" key="2">
    <source>
        <dbReference type="EMBL" id="ACA74079.1"/>
    </source>
</evidence>
<protein>
    <recommendedName>
        <fullName evidence="3">Zinc ribbon domain-containing protein</fullName>
    </recommendedName>
</protein>
<organism evidence="2">
    <name type="scientific">Pseudomonas putida (strain W619)</name>
    <dbReference type="NCBI Taxonomy" id="390235"/>
    <lineage>
        <taxon>Bacteria</taxon>
        <taxon>Pseudomonadati</taxon>
        <taxon>Pseudomonadota</taxon>
        <taxon>Gammaproteobacteria</taxon>
        <taxon>Pseudomonadales</taxon>
        <taxon>Pseudomonadaceae</taxon>
        <taxon>Pseudomonas</taxon>
    </lineage>
</organism>
<feature type="transmembrane region" description="Helical" evidence="1">
    <location>
        <begin position="12"/>
        <end position="31"/>
    </location>
</feature>
<name>B1JC03_PSEPW</name>
<proteinExistence type="predicted"/>
<dbReference type="EMBL" id="CP000949">
    <property type="protein sequence ID" value="ACA74079.1"/>
    <property type="molecule type" value="Genomic_DNA"/>
</dbReference>
<sequence length="116" mass="12075">MNNIGLIAEQQNYITIGGLMLLVGAVMVIAGRRREAAVGVSGDSRACPMCAETIKVAAVKCKHCGSDLSASPTAIIDQAAALGSDVDKVDTPIWIARAVILAVFIGIILFSLIRHG</sequence>
<dbReference type="HOGENOM" id="CLU_139704_0_0_6"/>
<evidence type="ECO:0008006" key="3">
    <source>
        <dbReference type="Google" id="ProtNLM"/>
    </source>
</evidence>
<keyword evidence="1" id="KW-0472">Membrane</keyword>
<accession>B1JC03</accession>
<gene>
    <name evidence="2" type="ordered locus">PputW619_3597</name>
</gene>
<feature type="transmembrane region" description="Helical" evidence="1">
    <location>
        <begin position="94"/>
        <end position="113"/>
    </location>
</feature>
<keyword evidence="1" id="KW-0812">Transmembrane</keyword>